<dbReference type="Proteomes" id="UP001165960">
    <property type="component" value="Unassembled WGS sequence"/>
</dbReference>
<evidence type="ECO:0000313" key="2">
    <source>
        <dbReference type="Proteomes" id="UP001165960"/>
    </source>
</evidence>
<gene>
    <name evidence="1" type="ORF">DSO57_1011358</name>
</gene>
<dbReference type="EMBL" id="QTSX02004299">
    <property type="protein sequence ID" value="KAJ9066251.1"/>
    <property type="molecule type" value="Genomic_DNA"/>
</dbReference>
<sequence>MNQEPIQAIHIKKDIPDNSLPRNHSANKCLSCQVEDSPNRSGYPAGKTPNSSENSPLPNPRYLPGQHNTYCRGSGCTSILAISITPNIQSLPDLVPFQYTI</sequence>
<evidence type="ECO:0000313" key="1">
    <source>
        <dbReference type="EMBL" id="KAJ9066251.1"/>
    </source>
</evidence>
<accession>A0ACC2SVF3</accession>
<organism evidence="1 2">
    <name type="scientific">Entomophthora muscae</name>
    <dbReference type="NCBI Taxonomy" id="34485"/>
    <lineage>
        <taxon>Eukaryota</taxon>
        <taxon>Fungi</taxon>
        <taxon>Fungi incertae sedis</taxon>
        <taxon>Zoopagomycota</taxon>
        <taxon>Entomophthoromycotina</taxon>
        <taxon>Entomophthoromycetes</taxon>
        <taxon>Entomophthorales</taxon>
        <taxon>Entomophthoraceae</taxon>
        <taxon>Entomophthora</taxon>
    </lineage>
</organism>
<comment type="caution">
    <text evidence="1">The sequence shown here is derived from an EMBL/GenBank/DDBJ whole genome shotgun (WGS) entry which is preliminary data.</text>
</comment>
<proteinExistence type="predicted"/>
<name>A0ACC2SVF3_9FUNG</name>
<reference evidence="1" key="1">
    <citation type="submission" date="2022-04" db="EMBL/GenBank/DDBJ databases">
        <title>Genome of the entomopathogenic fungus Entomophthora muscae.</title>
        <authorList>
            <person name="Elya C."/>
            <person name="Lovett B.R."/>
            <person name="Lee E."/>
            <person name="Macias A.M."/>
            <person name="Hajek A.E."/>
            <person name="De Bivort B.L."/>
            <person name="Kasson M.T."/>
            <person name="De Fine Licht H.H."/>
            <person name="Stajich J.E."/>
        </authorList>
    </citation>
    <scope>NUCLEOTIDE SEQUENCE</scope>
    <source>
        <strain evidence="1">Berkeley</strain>
    </source>
</reference>
<protein>
    <submittedName>
        <fullName evidence="1">Uncharacterized protein</fullName>
    </submittedName>
</protein>
<keyword evidence="2" id="KW-1185">Reference proteome</keyword>